<keyword evidence="5 11" id="KW-0812">Transmembrane</keyword>
<comment type="subcellular location">
    <subcellularLocation>
        <location evidence="1 11">Cell outer membrane</location>
        <topology evidence="1 11">Multi-pass membrane protein</topology>
    </subcellularLocation>
</comment>
<name>A0A074MY12_9SPHN</name>
<keyword evidence="10 11" id="KW-0998">Cell outer membrane</keyword>
<dbReference type="GO" id="GO:0009279">
    <property type="term" value="C:cell outer membrane"/>
    <property type="evidence" value="ECO:0007669"/>
    <property type="project" value="UniProtKB-SubCell"/>
</dbReference>
<evidence type="ECO:0000313" key="17">
    <source>
        <dbReference type="Proteomes" id="UP000027866"/>
    </source>
</evidence>
<dbReference type="Gene3D" id="2.40.170.20">
    <property type="entry name" value="TonB-dependent receptor, beta-barrel domain"/>
    <property type="match status" value="1"/>
</dbReference>
<evidence type="ECO:0000259" key="14">
    <source>
        <dbReference type="Pfam" id="PF00593"/>
    </source>
</evidence>
<dbReference type="CDD" id="cd01347">
    <property type="entry name" value="ligand_gated_channel"/>
    <property type="match status" value="1"/>
</dbReference>
<dbReference type="OrthoDB" id="9775095at2"/>
<feature type="signal peptide" evidence="13">
    <location>
        <begin position="1"/>
        <end position="21"/>
    </location>
</feature>
<dbReference type="Proteomes" id="UP000027866">
    <property type="component" value="Unassembled WGS sequence"/>
</dbReference>
<dbReference type="PANTHER" id="PTHR32552:SF81">
    <property type="entry name" value="TONB-DEPENDENT OUTER MEMBRANE RECEPTOR"/>
    <property type="match status" value="1"/>
</dbReference>
<dbReference type="SUPFAM" id="SSF56935">
    <property type="entry name" value="Porins"/>
    <property type="match status" value="1"/>
</dbReference>
<evidence type="ECO:0008006" key="18">
    <source>
        <dbReference type="Google" id="ProtNLM"/>
    </source>
</evidence>
<dbReference type="InterPro" id="IPR012910">
    <property type="entry name" value="Plug_dom"/>
</dbReference>
<keyword evidence="8 12" id="KW-0798">TonB box</keyword>
<evidence type="ECO:0000256" key="4">
    <source>
        <dbReference type="ARBA" id="ARBA00022496"/>
    </source>
</evidence>
<feature type="domain" description="TonB-dependent receptor-like beta-barrel" evidence="14">
    <location>
        <begin position="267"/>
        <end position="796"/>
    </location>
</feature>
<dbReference type="PANTHER" id="PTHR32552">
    <property type="entry name" value="FERRICHROME IRON RECEPTOR-RELATED"/>
    <property type="match status" value="1"/>
</dbReference>
<dbReference type="EMBL" id="JMIX01000004">
    <property type="protein sequence ID" value="KEO96723.1"/>
    <property type="molecule type" value="Genomic_DNA"/>
</dbReference>
<keyword evidence="9 11" id="KW-0472">Membrane</keyword>
<dbReference type="Gene3D" id="2.170.130.10">
    <property type="entry name" value="TonB-dependent receptor, plug domain"/>
    <property type="match status" value="1"/>
</dbReference>
<dbReference type="AlphaFoldDB" id="A0A074MY12"/>
<evidence type="ECO:0000256" key="3">
    <source>
        <dbReference type="ARBA" id="ARBA00022452"/>
    </source>
</evidence>
<dbReference type="PROSITE" id="PS52016">
    <property type="entry name" value="TONB_DEPENDENT_REC_3"/>
    <property type="match status" value="1"/>
</dbReference>
<keyword evidence="2 11" id="KW-0813">Transport</keyword>
<evidence type="ECO:0000256" key="13">
    <source>
        <dbReference type="SAM" id="SignalP"/>
    </source>
</evidence>
<evidence type="ECO:0000256" key="10">
    <source>
        <dbReference type="ARBA" id="ARBA00023237"/>
    </source>
</evidence>
<protein>
    <recommendedName>
        <fullName evidence="18">TonB-dependent receptor</fullName>
    </recommendedName>
</protein>
<evidence type="ECO:0000256" key="6">
    <source>
        <dbReference type="ARBA" id="ARBA00023004"/>
    </source>
</evidence>
<evidence type="ECO:0000256" key="12">
    <source>
        <dbReference type="RuleBase" id="RU003357"/>
    </source>
</evidence>
<keyword evidence="17" id="KW-1185">Reference proteome</keyword>
<dbReference type="GO" id="GO:0006826">
    <property type="term" value="P:iron ion transport"/>
    <property type="evidence" value="ECO:0007669"/>
    <property type="project" value="UniProtKB-KW"/>
</dbReference>
<gene>
    <name evidence="16" type="ORF">EH32_08550</name>
</gene>
<evidence type="ECO:0000256" key="5">
    <source>
        <dbReference type="ARBA" id="ARBA00022692"/>
    </source>
</evidence>
<accession>A0A074MY12</accession>
<evidence type="ECO:0000256" key="2">
    <source>
        <dbReference type="ARBA" id="ARBA00022448"/>
    </source>
</evidence>
<comment type="caution">
    <text evidence="16">The sequence shown here is derived from an EMBL/GenBank/DDBJ whole genome shotgun (WGS) entry which is preliminary data.</text>
</comment>
<dbReference type="InterPro" id="IPR037066">
    <property type="entry name" value="Plug_dom_sf"/>
</dbReference>
<dbReference type="PATRIC" id="fig|39960.10.peg.2866"/>
<evidence type="ECO:0000256" key="8">
    <source>
        <dbReference type="ARBA" id="ARBA00023077"/>
    </source>
</evidence>
<dbReference type="InterPro" id="IPR039426">
    <property type="entry name" value="TonB-dep_rcpt-like"/>
</dbReference>
<reference evidence="16 17" key="1">
    <citation type="submission" date="2014-04" db="EMBL/GenBank/DDBJ databases">
        <title>A comprehensive comparison of genomes of Erythrobacter spp. Strains.</title>
        <authorList>
            <person name="Zheng Q."/>
        </authorList>
    </citation>
    <scope>NUCLEOTIDE SEQUENCE [LARGE SCALE GENOMIC DNA]</scope>
    <source>
        <strain evidence="16 17">DSM 8509</strain>
    </source>
</reference>
<dbReference type="KEGG" id="elq:Ga0102493_11615"/>
<sequence length="837" mass="90629">MRKLVSSALLAATMLTPSALAAQEIDESEEEMQEVAGVGQTIIVTARKREESLQSVPTSVAVATSETIQRLNLNNLTDIANTTPGLIFDESFGRNGNRPVIRGQANILGESGVAFFIDGIYYTGSLADYDVDTIERIEVVKGPQSALYGRNTYSGAINIISKMPGDTWEGRVTADIAEHDRYELTAGIRGPISEGLSLGVNGRFYDFGGEFTNQFDGTKIGKQSSWSASGVLDWDNGGPFTATLRGYYNRTDDGQPAIFHQNANQNNCLFDDGSLYAGRGRYFCGVIEPGEVNSDYTVQFGDADMVGIEADTYNVSLRMEYELGDNLTLVSLTGFNDRSETQLTDGDYSPNSFQTAVFARFPAGAPIGFGPAGPIFPFGFVGSTIDFSFANLRETQDWSQELKLLYESDAFDLIVGGYYFDQSDDNFVIRDVPANAAALAGASFGARLAQEQARCAANPICGTTFPLFGPSTPNDRSENLLDIQNVAVYGAINWHITDTLNLGIEGRYAEESIDQTVFSFAEGDARPAPVLADATFKAFTPRVTLDWQFTPDNMFYAIYAEGQKPGGFNGALAITANAIDPNLGIETFAEEENKSYEIGFKNSFLDGAVIFNLAAYYTEIDGYQLTQNVSVPPNQISVVTNAGEAEIWGIEAELVGELSRGLTLTANYALADTEFTSGVDENQGVLNDVADDGLVNCSTGDQFPDISGCQSLFGSIAGQSIPRAPRHRAFADLDYRSSTGIGGGTWDFFAGGNITYTSSSFAQVHNLARTGDATEVDVRMGIENDQFRVMLYANNLFDEDAIQQIIRYADANNDLRRSFIGGLRPGRRLGIVLSAGF</sequence>
<dbReference type="InterPro" id="IPR036942">
    <property type="entry name" value="Beta-barrel_TonB_sf"/>
</dbReference>
<feature type="chain" id="PRO_5001697418" description="TonB-dependent receptor" evidence="13">
    <location>
        <begin position="22"/>
        <end position="837"/>
    </location>
</feature>
<proteinExistence type="inferred from homology"/>
<feature type="domain" description="TonB-dependent receptor plug" evidence="15">
    <location>
        <begin position="53"/>
        <end position="155"/>
    </location>
</feature>
<comment type="similarity">
    <text evidence="11 12">Belongs to the TonB-dependent receptor family.</text>
</comment>
<evidence type="ECO:0000256" key="1">
    <source>
        <dbReference type="ARBA" id="ARBA00004571"/>
    </source>
</evidence>
<keyword evidence="7" id="KW-0406">Ion transport</keyword>
<dbReference type="Pfam" id="PF07715">
    <property type="entry name" value="Plug"/>
    <property type="match status" value="1"/>
</dbReference>
<dbReference type="InterPro" id="IPR000531">
    <property type="entry name" value="Beta-barrel_TonB"/>
</dbReference>
<evidence type="ECO:0000256" key="11">
    <source>
        <dbReference type="PROSITE-ProRule" id="PRU01360"/>
    </source>
</evidence>
<keyword evidence="13" id="KW-0732">Signal</keyword>
<evidence type="ECO:0000313" key="16">
    <source>
        <dbReference type="EMBL" id="KEO96723.1"/>
    </source>
</evidence>
<keyword evidence="3 11" id="KW-1134">Transmembrane beta strand</keyword>
<evidence type="ECO:0000256" key="9">
    <source>
        <dbReference type="ARBA" id="ARBA00023136"/>
    </source>
</evidence>
<keyword evidence="4" id="KW-0410">Iron transport</keyword>
<dbReference type="Pfam" id="PF00593">
    <property type="entry name" value="TonB_dep_Rec_b-barrel"/>
    <property type="match status" value="1"/>
</dbReference>
<dbReference type="RefSeq" id="WP_034902063.1">
    <property type="nucleotide sequence ID" value="NZ_CP017057.1"/>
</dbReference>
<organism evidence="16 17">
    <name type="scientific">Erythrobacter litoralis</name>
    <dbReference type="NCBI Taxonomy" id="39960"/>
    <lineage>
        <taxon>Bacteria</taxon>
        <taxon>Pseudomonadati</taxon>
        <taxon>Pseudomonadota</taxon>
        <taxon>Alphaproteobacteria</taxon>
        <taxon>Sphingomonadales</taxon>
        <taxon>Erythrobacteraceae</taxon>
        <taxon>Erythrobacter/Porphyrobacter group</taxon>
        <taxon>Erythrobacter</taxon>
    </lineage>
</organism>
<evidence type="ECO:0000256" key="7">
    <source>
        <dbReference type="ARBA" id="ARBA00023065"/>
    </source>
</evidence>
<keyword evidence="6" id="KW-0408">Iron</keyword>
<evidence type="ECO:0000259" key="15">
    <source>
        <dbReference type="Pfam" id="PF07715"/>
    </source>
</evidence>